<dbReference type="InterPro" id="IPR023198">
    <property type="entry name" value="PGP-like_dom2"/>
</dbReference>
<dbReference type="SFLD" id="SFLDG01129">
    <property type="entry name" value="C1.5:_HAD__Beta-PGM__Phosphata"/>
    <property type="match status" value="1"/>
</dbReference>
<dbReference type="SFLD" id="SFLDS00003">
    <property type="entry name" value="Haloacid_Dehalogenase"/>
    <property type="match status" value="1"/>
</dbReference>
<dbReference type="SUPFAM" id="SSF56784">
    <property type="entry name" value="HAD-like"/>
    <property type="match status" value="1"/>
</dbReference>
<dbReference type="GO" id="GO:0005829">
    <property type="term" value="C:cytosol"/>
    <property type="evidence" value="ECO:0007669"/>
    <property type="project" value="TreeGrafter"/>
</dbReference>
<protein>
    <submittedName>
        <fullName evidence="1">HAD family hydrolase</fullName>
    </submittedName>
</protein>
<dbReference type="Proteomes" id="UP000263900">
    <property type="component" value="Chromosome"/>
</dbReference>
<dbReference type="InterPro" id="IPR023214">
    <property type="entry name" value="HAD_sf"/>
</dbReference>
<dbReference type="Pfam" id="PF00702">
    <property type="entry name" value="Hydrolase"/>
    <property type="match status" value="1"/>
</dbReference>
<dbReference type="Gene3D" id="3.40.50.1000">
    <property type="entry name" value="HAD superfamily/HAD-like"/>
    <property type="match status" value="1"/>
</dbReference>
<keyword evidence="2" id="KW-1185">Reference proteome</keyword>
<name>A0A3B7MZW9_9BACT</name>
<dbReference type="GO" id="GO:0008967">
    <property type="term" value="F:phosphoglycolate phosphatase activity"/>
    <property type="evidence" value="ECO:0007669"/>
    <property type="project" value="TreeGrafter"/>
</dbReference>
<evidence type="ECO:0000313" key="2">
    <source>
        <dbReference type="Proteomes" id="UP000263900"/>
    </source>
</evidence>
<dbReference type="KEGG" id="pseg:D3H65_26345"/>
<dbReference type="OrthoDB" id="5504491at2"/>
<evidence type="ECO:0000313" key="1">
    <source>
        <dbReference type="EMBL" id="AXY77285.1"/>
    </source>
</evidence>
<organism evidence="1 2">
    <name type="scientific">Paraflavitalea soli</name>
    <dbReference type="NCBI Taxonomy" id="2315862"/>
    <lineage>
        <taxon>Bacteria</taxon>
        <taxon>Pseudomonadati</taxon>
        <taxon>Bacteroidota</taxon>
        <taxon>Chitinophagia</taxon>
        <taxon>Chitinophagales</taxon>
        <taxon>Chitinophagaceae</taxon>
        <taxon>Paraflavitalea</taxon>
    </lineage>
</organism>
<dbReference type="InterPro" id="IPR050155">
    <property type="entry name" value="HAD-like_hydrolase_sf"/>
</dbReference>
<sequence>MSIKLVVFDIAGTTVRDKGSVAEAFMQAAGGFGITVPLEEVNKVMGFRKKEAIRILLDKFYLERKEDVEALIEKIHDAFTRNMIDFYEQDVDLAPLPYAEATFAWLKERDIKIALNTGFTRPITNTILKRLQWDRNGVIDMVITSDEVPEGRPHPYMIAAIMQQLQVTDPTQVAKVGDTEVDVEEGRNAACGLVVSVTTGAYTRSELEQYNPDIIIDSLAEFPPLIQ</sequence>
<keyword evidence="1" id="KW-0378">Hydrolase</keyword>
<accession>A0A3B7MZW9</accession>
<dbReference type="PANTHER" id="PTHR43434:SF19">
    <property type="entry name" value="PHOSPHONOACETALDEHYDE HYDROLASE"/>
    <property type="match status" value="1"/>
</dbReference>
<gene>
    <name evidence="1" type="ORF">D3H65_26345</name>
</gene>
<dbReference type="AlphaFoldDB" id="A0A3B7MZW9"/>
<dbReference type="GO" id="GO:0006281">
    <property type="term" value="P:DNA repair"/>
    <property type="evidence" value="ECO:0007669"/>
    <property type="project" value="TreeGrafter"/>
</dbReference>
<dbReference type="InterPro" id="IPR036412">
    <property type="entry name" value="HAD-like_sf"/>
</dbReference>
<proteinExistence type="predicted"/>
<dbReference type="EMBL" id="CP032157">
    <property type="protein sequence ID" value="AXY77285.1"/>
    <property type="molecule type" value="Genomic_DNA"/>
</dbReference>
<reference evidence="1 2" key="1">
    <citation type="submission" date="2018-09" db="EMBL/GenBank/DDBJ databases">
        <title>Genome sequencing of strain 6GH32-13.</title>
        <authorList>
            <person name="Weon H.-Y."/>
            <person name="Heo J."/>
            <person name="Kwon S.-W."/>
        </authorList>
    </citation>
    <scope>NUCLEOTIDE SEQUENCE [LARGE SCALE GENOMIC DNA]</scope>
    <source>
        <strain evidence="1 2">5GH32-13</strain>
    </source>
</reference>
<dbReference type="Gene3D" id="1.10.150.240">
    <property type="entry name" value="Putative phosphatase, domain 2"/>
    <property type="match status" value="1"/>
</dbReference>
<dbReference type="PANTHER" id="PTHR43434">
    <property type="entry name" value="PHOSPHOGLYCOLATE PHOSPHATASE"/>
    <property type="match status" value="1"/>
</dbReference>
<dbReference type="RefSeq" id="WP_119053161.1">
    <property type="nucleotide sequence ID" value="NZ_CP032157.1"/>
</dbReference>
<dbReference type="SFLD" id="SFLDG01135">
    <property type="entry name" value="C1.5.6:_HAD__Beta-PGM__Phospha"/>
    <property type="match status" value="1"/>
</dbReference>